<dbReference type="PANTHER" id="PTHR31080:SF64">
    <property type="entry name" value="PLANT INVERTASE_PECTIN METHYLESTERASE INHIBITOR SUPERFAMILY PROTEIN"/>
    <property type="match status" value="1"/>
</dbReference>
<proteinExistence type="predicted"/>
<dbReference type="InterPro" id="IPR035513">
    <property type="entry name" value="Invertase/methylesterase_inhib"/>
</dbReference>
<dbReference type="InterPro" id="IPR006501">
    <property type="entry name" value="Pectinesterase_inhib_dom"/>
</dbReference>
<evidence type="ECO:0000313" key="5">
    <source>
        <dbReference type="Proteomes" id="UP001327560"/>
    </source>
</evidence>
<dbReference type="EMBL" id="CP136894">
    <property type="protein sequence ID" value="WOL09354.1"/>
    <property type="molecule type" value="Genomic_DNA"/>
</dbReference>
<sequence>MLAKAFLLSSFFLPLVVCSLAAPPAPAPEAPADDESPTGFIRAQCGATRYPDLCFTSLSGYASAVQHSPLQLACAAANVTLSRLRSLRAHVSALRSSGTGAGSEAAAALSDCEETLDAAGSLVSRSAGELRGLESLQGSEAAWRVSNAQTWMSAAMTNEDTCADGLESVSGGDVKVDVSGQVRGVKQFTSNALALVNRLAGGR</sequence>
<accession>A0AAQ3KIL4</accession>
<dbReference type="PANTHER" id="PTHR31080">
    <property type="entry name" value="PECTINESTERASE INHIBITOR-LIKE"/>
    <property type="match status" value="1"/>
</dbReference>
<dbReference type="Proteomes" id="UP001327560">
    <property type="component" value="Chromosome 5"/>
</dbReference>
<keyword evidence="1 2" id="KW-0732">Signal</keyword>
<dbReference type="SMART" id="SM00856">
    <property type="entry name" value="PMEI"/>
    <property type="match status" value="1"/>
</dbReference>
<organism evidence="4 5">
    <name type="scientific">Canna indica</name>
    <name type="common">Indian-shot</name>
    <dbReference type="NCBI Taxonomy" id="4628"/>
    <lineage>
        <taxon>Eukaryota</taxon>
        <taxon>Viridiplantae</taxon>
        <taxon>Streptophyta</taxon>
        <taxon>Embryophyta</taxon>
        <taxon>Tracheophyta</taxon>
        <taxon>Spermatophyta</taxon>
        <taxon>Magnoliopsida</taxon>
        <taxon>Liliopsida</taxon>
        <taxon>Zingiberales</taxon>
        <taxon>Cannaceae</taxon>
        <taxon>Canna</taxon>
    </lineage>
</organism>
<dbReference type="NCBIfam" id="TIGR01614">
    <property type="entry name" value="PME_inhib"/>
    <property type="match status" value="1"/>
</dbReference>
<evidence type="ECO:0000313" key="4">
    <source>
        <dbReference type="EMBL" id="WOL09354.1"/>
    </source>
</evidence>
<dbReference type="Pfam" id="PF04043">
    <property type="entry name" value="PMEI"/>
    <property type="match status" value="1"/>
</dbReference>
<evidence type="ECO:0000259" key="3">
    <source>
        <dbReference type="SMART" id="SM00856"/>
    </source>
</evidence>
<dbReference type="SUPFAM" id="SSF101148">
    <property type="entry name" value="Plant invertase/pectin methylesterase inhibitor"/>
    <property type="match status" value="1"/>
</dbReference>
<dbReference type="CDD" id="cd15798">
    <property type="entry name" value="PMEI-like_3"/>
    <property type="match status" value="1"/>
</dbReference>
<evidence type="ECO:0000256" key="2">
    <source>
        <dbReference type="SAM" id="SignalP"/>
    </source>
</evidence>
<feature type="domain" description="Pectinesterase inhibitor" evidence="3">
    <location>
        <begin position="36"/>
        <end position="195"/>
    </location>
</feature>
<dbReference type="GO" id="GO:0004857">
    <property type="term" value="F:enzyme inhibitor activity"/>
    <property type="evidence" value="ECO:0007669"/>
    <property type="project" value="InterPro"/>
</dbReference>
<keyword evidence="5" id="KW-1185">Reference proteome</keyword>
<dbReference type="Gene3D" id="1.20.140.40">
    <property type="entry name" value="Invertase/pectin methylesterase inhibitor family protein"/>
    <property type="match status" value="1"/>
</dbReference>
<feature type="signal peptide" evidence="2">
    <location>
        <begin position="1"/>
        <end position="21"/>
    </location>
</feature>
<evidence type="ECO:0000256" key="1">
    <source>
        <dbReference type="ARBA" id="ARBA00022729"/>
    </source>
</evidence>
<dbReference type="InterPro" id="IPR051955">
    <property type="entry name" value="PME_Inhibitor"/>
</dbReference>
<dbReference type="AlphaFoldDB" id="A0AAQ3KIL4"/>
<gene>
    <name evidence="4" type="ORF">Cni_G18107</name>
</gene>
<feature type="chain" id="PRO_5043027124" evidence="2">
    <location>
        <begin position="22"/>
        <end position="203"/>
    </location>
</feature>
<name>A0AAQ3KIL4_9LILI</name>
<protein>
    <submittedName>
        <fullName evidence="4">21 kDa protein-like</fullName>
    </submittedName>
</protein>
<reference evidence="4 5" key="1">
    <citation type="submission" date="2023-10" db="EMBL/GenBank/DDBJ databases">
        <title>Chromosome-scale genome assembly provides insights into flower coloration mechanisms of Canna indica.</title>
        <authorList>
            <person name="Li C."/>
        </authorList>
    </citation>
    <scope>NUCLEOTIDE SEQUENCE [LARGE SCALE GENOMIC DNA]</scope>
    <source>
        <tissue evidence="4">Flower</tissue>
    </source>
</reference>